<evidence type="ECO:0000313" key="15">
    <source>
        <dbReference type="EMBL" id="AFP02334.1"/>
    </source>
</evidence>
<evidence type="ECO:0000256" key="8">
    <source>
        <dbReference type="ARBA" id="ARBA00023128"/>
    </source>
</evidence>
<evidence type="ECO:0000256" key="10">
    <source>
        <dbReference type="ARBA" id="ARBA00029731"/>
    </source>
</evidence>
<dbReference type="PRINTS" id="PR01046">
    <property type="entry name" value="TRNASYNTHPRO"/>
</dbReference>
<evidence type="ECO:0000256" key="4">
    <source>
        <dbReference type="ARBA" id="ARBA00022741"/>
    </source>
</evidence>
<evidence type="ECO:0000256" key="11">
    <source>
        <dbReference type="ARBA" id="ARBA00047671"/>
    </source>
</evidence>
<proteinExistence type="evidence at transcript level"/>
<dbReference type="InterPro" id="IPR002316">
    <property type="entry name" value="Pro-tRNA-ligase_IIa"/>
</dbReference>
<dbReference type="InterPro" id="IPR045864">
    <property type="entry name" value="aa-tRNA-synth_II/BPL/LPL"/>
</dbReference>
<comment type="subcellular location">
    <subcellularLocation>
        <location evidence="1">Mitochondrion matrix</location>
    </subcellularLocation>
</comment>
<accession>V9KV10</accession>
<dbReference type="Gene3D" id="3.40.50.800">
    <property type="entry name" value="Anticodon-binding domain"/>
    <property type="match status" value="1"/>
</dbReference>
<comment type="function">
    <text evidence="12">Mitochondrial aminoacyl-tRNA synthetase that catalyzes the specific attachment of the proline amino acid (aa) to the homologous transfer RNA (tRNA), further participating in protein synthesis. The reaction occurs in a two steps: proline is first activated by ATP to form Pro-AMP and then transferred to the acceptor end of tRNA(Pro).</text>
</comment>
<dbReference type="InterPro" id="IPR006195">
    <property type="entry name" value="aa-tRNA-synth_II"/>
</dbReference>
<dbReference type="PROSITE" id="PS50862">
    <property type="entry name" value="AA_TRNA_LIGASE_II"/>
    <property type="match status" value="1"/>
</dbReference>
<dbReference type="GO" id="GO:0005524">
    <property type="term" value="F:ATP binding"/>
    <property type="evidence" value="ECO:0007669"/>
    <property type="project" value="UniProtKB-KW"/>
</dbReference>
<dbReference type="GO" id="GO:0005759">
    <property type="term" value="C:mitochondrial matrix"/>
    <property type="evidence" value="ECO:0007669"/>
    <property type="project" value="UniProtKB-SubCell"/>
</dbReference>
<evidence type="ECO:0000256" key="6">
    <source>
        <dbReference type="ARBA" id="ARBA00022917"/>
    </source>
</evidence>
<dbReference type="Gene3D" id="3.30.930.10">
    <property type="entry name" value="Bira Bifunctional Protein, Domain 2"/>
    <property type="match status" value="1"/>
</dbReference>
<keyword evidence="5" id="KW-0067">ATP-binding</keyword>
<comment type="catalytic activity">
    <reaction evidence="11">
        <text>tRNA(Pro) + L-proline + ATP = L-prolyl-tRNA(Pro) + AMP + diphosphate</text>
        <dbReference type="Rhea" id="RHEA:14305"/>
        <dbReference type="Rhea" id="RHEA-COMP:9700"/>
        <dbReference type="Rhea" id="RHEA-COMP:9702"/>
        <dbReference type="ChEBI" id="CHEBI:30616"/>
        <dbReference type="ChEBI" id="CHEBI:33019"/>
        <dbReference type="ChEBI" id="CHEBI:60039"/>
        <dbReference type="ChEBI" id="CHEBI:78442"/>
        <dbReference type="ChEBI" id="CHEBI:78532"/>
        <dbReference type="ChEBI" id="CHEBI:456215"/>
        <dbReference type="EC" id="6.1.1.15"/>
    </reaction>
</comment>
<evidence type="ECO:0000256" key="2">
    <source>
        <dbReference type="ARBA" id="ARBA00012831"/>
    </source>
</evidence>
<dbReference type="CDD" id="cd00779">
    <property type="entry name" value="ProRS_core_prok"/>
    <property type="match status" value="1"/>
</dbReference>
<keyword evidence="7" id="KW-0809">Transit peptide</keyword>
<name>V9KV10_CALMI</name>
<feature type="domain" description="Aminoacyl-transfer RNA synthetases class-II family profile" evidence="14">
    <location>
        <begin position="92"/>
        <end position="357"/>
    </location>
</feature>
<keyword evidence="9 15" id="KW-0030">Aminoacyl-tRNA synthetase</keyword>
<dbReference type="InterPro" id="IPR033730">
    <property type="entry name" value="ProRS_core_prok"/>
</dbReference>
<evidence type="ECO:0000256" key="1">
    <source>
        <dbReference type="ARBA" id="ARBA00004305"/>
    </source>
</evidence>
<dbReference type="SUPFAM" id="SSF52954">
    <property type="entry name" value="Class II aaRS ABD-related"/>
    <property type="match status" value="1"/>
</dbReference>
<dbReference type="Pfam" id="PF03129">
    <property type="entry name" value="HGTP_anticodon"/>
    <property type="match status" value="1"/>
</dbReference>
<protein>
    <recommendedName>
        <fullName evidence="13">Probable proline--tRNA ligase, mitochondrial</fullName>
        <ecNumber evidence="2">6.1.1.15</ecNumber>
    </recommendedName>
    <alternativeName>
        <fullName evidence="10">Prolyl-tRNA synthetase</fullName>
    </alternativeName>
</protein>
<evidence type="ECO:0000256" key="5">
    <source>
        <dbReference type="ARBA" id="ARBA00022840"/>
    </source>
</evidence>
<keyword evidence="6" id="KW-0648">Protein biosynthesis</keyword>
<dbReference type="PANTHER" id="PTHR42753">
    <property type="entry name" value="MITOCHONDRIAL RIBOSOME PROTEIN L39/PROLYL-TRNA LIGASE FAMILY MEMBER"/>
    <property type="match status" value="1"/>
</dbReference>
<dbReference type="AlphaFoldDB" id="V9KV10"/>
<evidence type="ECO:0000256" key="7">
    <source>
        <dbReference type="ARBA" id="ARBA00022946"/>
    </source>
</evidence>
<dbReference type="GO" id="GO:0006433">
    <property type="term" value="P:prolyl-tRNA aminoacylation"/>
    <property type="evidence" value="ECO:0007669"/>
    <property type="project" value="InterPro"/>
</dbReference>
<dbReference type="PANTHER" id="PTHR42753:SF10">
    <property type="entry name" value="PROLINE--TRNA LIGASE, MITOCHONDRIAL-RELATED"/>
    <property type="match status" value="1"/>
</dbReference>
<dbReference type="EC" id="6.1.1.15" evidence="2"/>
<evidence type="ECO:0000256" key="13">
    <source>
        <dbReference type="ARBA" id="ARBA00071545"/>
    </source>
</evidence>
<keyword evidence="8" id="KW-0496">Mitochondrion</keyword>
<dbReference type="InterPro" id="IPR004154">
    <property type="entry name" value="Anticodon-bd"/>
</dbReference>
<sequence length="468" mass="53188">MFFDCHSRQLLNCLFSGYRNVNRFHYHRGKSKHLLLSRLFQPMNLREDRVVGVGRSNELTCKSQQLMIQAGLIHPANPGCFYYLPYTVRALEKLIRVIDEEMESIGSQKVNMPSLSTAELWKISERWQVMGKELFRLKDRHGMDYCLSPTHEEAVTHLIASYGSLSYKQLPVMLYQITRKFRDEPKPRFGLLRGREFYMKDMYTFDVSEEAAKETYNIVCESYSRIFDRLGLRFVKVEADTGSIGGKMSHEFQIPANIGEDRILVCLACRFAANVEKMESGGTDCPQCKGKLTETKGIEVGHTFYLGTKYSHVFKASYHNAENKPVTAEMGCFGLGVTRILAASVEILSTEDDIRWPSLLAPYQVCIVPPKRGSKEDVTEGLSESLYNTLVDAAPQLRGEVILDDRSHLTVGKRLKDAKRLGYPYVIIAGKRILEDPPVFEVCCQNVGDTLFLTQEGVVDILRDVQTV</sequence>
<dbReference type="EMBL" id="JW869816">
    <property type="protein sequence ID" value="AFP02334.1"/>
    <property type="molecule type" value="mRNA"/>
</dbReference>
<evidence type="ECO:0000259" key="14">
    <source>
        <dbReference type="PROSITE" id="PS50862"/>
    </source>
</evidence>
<organism evidence="15">
    <name type="scientific">Callorhinchus milii</name>
    <name type="common">Ghost shark</name>
    <dbReference type="NCBI Taxonomy" id="7868"/>
    <lineage>
        <taxon>Eukaryota</taxon>
        <taxon>Metazoa</taxon>
        <taxon>Chordata</taxon>
        <taxon>Craniata</taxon>
        <taxon>Vertebrata</taxon>
        <taxon>Chondrichthyes</taxon>
        <taxon>Holocephali</taxon>
        <taxon>Chimaeriformes</taxon>
        <taxon>Callorhinchidae</taxon>
        <taxon>Callorhinchus</taxon>
    </lineage>
</organism>
<dbReference type="InterPro" id="IPR002314">
    <property type="entry name" value="aa-tRNA-synt_IIb"/>
</dbReference>
<dbReference type="GO" id="GO:0004827">
    <property type="term" value="F:proline-tRNA ligase activity"/>
    <property type="evidence" value="ECO:0007669"/>
    <property type="project" value="UniProtKB-EC"/>
</dbReference>
<dbReference type="FunFam" id="3.30.930.10:FF:000042">
    <property type="entry name" value="probable proline--tRNA ligase, mitochondrial"/>
    <property type="match status" value="1"/>
</dbReference>
<dbReference type="InterPro" id="IPR050062">
    <property type="entry name" value="Pro-tRNA_synthetase"/>
</dbReference>
<dbReference type="FunFam" id="3.40.50.800:FF:000020">
    <property type="entry name" value="Probable proline--tRNA ligase, mitochondrial"/>
    <property type="match status" value="1"/>
</dbReference>
<keyword evidence="4" id="KW-0547">Nucleotide-binding</keyword>
<dbReference type="SUPFAM" id="SSF55681">
    <property type="entry name" value="Class II aaRS and biotin synthetases"/>
    <property type="match status" value="1"/>
</dbReference>
<reference evidence="15" key="1">
    <citation type="journal article" date="2014" name="Nature">
        <title>Elephant shark genome provides unique insights into gnathostome evolution.</title>
        <authorList>
            <consortium name="International Elephant Shark Genome Sequencing Consortium"/>
            <person name="Venkatesh B."/>
            <person name="Lee A.P."/>
            <person name="Ravi V."/>
            <person name="Maurya A.K."/>
            <person name="Lian M.M."/>
            <person name="Swann J.B."/>
            <person name="Ohta Y."/>
            <person name="Flajnik M.F."/>
            <person name="Sutoh Y."/>
            <person name="Kasahara M."/>
            <person name="Hoon S."/>
            <person name="Gangu V."/>
            <person name="Roy S.W."/>
            <person name="Irimia M."/>
            <person name="Korzh V."/>
            <person name="Kondrychyn I."/>
            <person name="Lim Z.W."/>
            <person name="Tay B.H."/>
            <person name="Tohari S."/>
            <person name="Kong K.W."/>
            <person name="Ho S."/>
            <person name="Lorente-Galdos B."/>
            <person name="Quilez J."/>
            <person name="Marques-Bonet T."/>
            <person name="Raney B.J."/>
            <person name="Ingham P.W."/>
            <person name="Tay A."/>
            <person name="Hillier L.W."/>
            <person name="Minx P."/>
            <person name="Boehm T."/>
            <person name="Wilson R.K."/>
            <person name="Brenner S."/>
            <person name="Warren W.C."/>
        </authorList>
    </citation>
    <scope>NUCLEOTIDE SEQUENCE</scope>
    <source>
        <tissue evidence="15">Ovary</tissue>
    </source>
</reference>
<dbReference type="Pfam" id="PF00587">
    <property type="entry name" value="tRNA-synt_2b"/>
    <property type="match status" value="1"/>
</dbReference>
<keyword evidence="3" id="KW-0436">Ligase</keyword>
<dbReference type="InterPro" id="IPR036621">
    <property type="entry name" value="Anticodon-bd_dom_sf"/>
</dbReference>
<evidence type="ECO:0000256" key="3">
    <source>
        <dbReference type="ARBA" id="ARBA00022598"/>
    </source>
</evidence>
<evidence type="ECO:0000256" key="9">
    <source>
        <dbReference type="ARBA" id="ARBA00023146"/>
    </source>
</evidence>
<evidence type="ECO:0000256" key="12">
    <source>
        <dbReference type="ARBA" id="ARBA00058798"/>
    </source>
</evidence>